<dbReference type="EMBL" id="JAAVSD010000008">
    <property type="protein sequence ID" value="NLR29305.1"/>
    <property type="molecule type" value="Genomic_DNA"/>
</dbReference>
<feature type="chain" id="PRO_5046285218" description="Cell surface protein" evidence="1">
    <location>
        <begin position="29"/>
        <end position="91"/>
    </location>
</feature>
<reference evidence="2 3" key="1">
    <citation type="submission" date="2020-03" db="EMBL/GenBank/DDBJ databases">
        <authorList>
            <person name="Zhang Z."/>
            <person name="Guo Z."/>
            <person name="Hou Q."/>
            <person name="Shen X."/>
        </authorList>
    </citation>
    <scope>NUCLEOTIDE SEQUENCE [LARGE SCALE GENOMIC DNA]</scope>
    <source>
        <strain evidence="2 3">HBUAS51329</strain>
    </source>
</reference>
<dbReference type="RefSeq" id="WP_168849068.1">
    <property type="nucleotide sequence ID" value="NZ_JAAVSD010000008.1"/>
</dbReference>
<evidence type="ECO:0000313" key="2">
    <source>
        <dbReference type="EMBL" id="NLR29305.1"/>
    </source>
</evidence>
<dbReference type="Proteomes" id="UP000707477">
    <property type="component" value="Unassembled WGS sequence"/>
</dbReference>
<evidence type="ECO:0000256" key="1">
    <source>
        <dbReference type="SAM" id="SignalP"/>
    </source>
</evidence>
<proteinExistence type="predicted"/>
<keyword evidence="3" id="KW-1185">Reference proteome</keyword>
<keyword evidence="1" id="KW-0732">Signal</keyword>
<evidence type="ECO:0008006" key="4">
    <source>
        <dbReference type="Google" id="ProtNLM"/>
    </source>
</evidence>
<protein>
    <recommendedName>
        <fullName evidence="4">Cell surface protein</fullName>
    </recommendedName>
</protein>
<name>A0ABX1L2P6_9LACO</name>
<feature type="signal peptide" evidence="1">
    <location>
        <begin position="1"/>
        <end position="28"/>
    </location>
</feature>
<organism evidence="2 3">
    <name type="scientific">Levilactobacillus tujiorum</name>
    <dbReference type="NCBI Taxonomy" id="2912243"/>
    <lineage>
        <taxon>Bacteria</taxon>
        <taxon>Bacillati</taxon>
        <taxon>Bacillota</taxon>
        <taxon>Bacilli</taxon>
        <taxon>Lactobacillales</taxon>
        <taxon>Lactobacillaceae</taxon>
        <taxon>Levilactobacillus</taxon>
    </lineage>
</organism>
<sequence>MFKSKLAKTLLALVAVMIVAIAVPTVMGANNAQASGDYTFHGKTYQSEAAMNQAAKQWQNNRLSDTQKKLVKAANEEAAASTGLRSQNFNN</sequence>
<accession>A0ABX1L2P6</accession>
<gene>
    <name evidence="2" type="ORF">HEQ44_03820</name>
</gene>
<comment type="caution">
    <text evidence="2">The sequence shown here is derived from an EMBL/GenBank/DDBJ whole genome shotgun (WGS) entry which is preliminary data.</text>
</comment>
<evidence type="ECO:0000313" key="3">
    <source>
        <dbReference type="Proteomes" id="UP000707477"/>
    </source>
</evidence>